<gene>
    <name evidence="1 2" type="ordered locus">CAGL0E02211g</name>
</gene>
<dbReference type="HOGENOM" id="CLU_2830967_0_0_1"/>
<name>Q6FVF8_CANGA</name>
<proteinExistence type="predicted"/>
<evidence type="ECO:0000313" key="2">
    <source>
        <dbReference type="EMBL" id="CAG58705.1"/>
    </source>
</evidence>
<evidence type="ECO:0000313" key="1">
    <source>
        <dbReference type="CGD" id="CAL0129120"/>
    </source>
</evidence>
<dbReference type="Proteomes" id="UP000002428">
    <property type="component" value="Chromosome E"/>
</dbReference>
<organism evidence="2 3">
    <name type="scientific">Candida glabrata (strain ATCC 2001 / BCRC 20586 / JCM 3761 / NBRC 0622 / NRRL Y-65 / CBS 138)</name>
    <name type="common">Yeast</name>
    <name type="synonym">Nakaseomyces glabratus</name>
    <dbReference type="NCBI Taxonomy" id="284593"/>
    <lineage>
        <taxon>Eukaryota</taxon>
        <taxon>Fungi</taxon>
        <taxon>Dikarya</taxon>
        <taxon>Ascomycota</taxon>
        <taxon>Saccharomycotina</taxon>
        <taxon>Saccharomycetes</taxon>
        <taxon>Saccharomycetales</taxon>
        <taxon>Saccharomycetaceae</taxon>
        <taxon>Nakaseomyces</taxon>
    </lineage>
</organism>
<dbReference type="AlphaFoldDB" id="Q6FVF8"/>
<dbReference type="RefSeq" id="XP_445786.1">
    <property type="nucleotide sequence ID" value="XM_445786.1"/>
</dbReference>
<dbReference type="CGD" id="CAL0129120">
    <property type="gene designation" value="CAGL0E02211g"/>
</dbReference>
<protein>
    <submittedName>
        <fullName evidence="2">Uncharacterized protein</fullName>
    </submittedName>
</protein>
<keyword evidence="3" id="KW-1185">Reference proteome</keyword>
<dbReference type="InParanoid" id="Q6FVF8"/>
<dbReference type="KEGG" id="cgr:2887282"/>
<reference evidence="2 3" key="1">
    <citation type="journal article" date="2004" name="Nature">
        <title>Genome evolution in yeasts.</title>
        <authorList>
            <consortium name="Genolevures"/>
            <person name="Dujon B."/>
            <person name="Sherman D."/>
            <person name="Fischer G."/>
            <person name="Durrens P."/>
            <person name="Casaregola S."/>
            <person name="Lafontaine I."/>
            <person name="de Montigny J."/>
            <person name="Marck C."/>
            <person name="Neuveglise C."/>
            <person name="Talla E."/>
            <person name="Goffard N."/>
            <person name="Frangeul L."/>
            <person name="Aigle M."/>
            <person name="Anthouard V."/>
            <person name="Babour A."/>
            <person name="Barbe V."/>
            <person name="Barnay S."/>
            <person name="Blanchin S."/>
            <person name="Beckerich J.M."/>
            <person name="Beyne E."/>
            <person name="Bleykasten C."/>
            <person name="Boisrame A."/>
            <person name="Boyer J."/>
            <person name="Cattolico L."/>
            <person name="Confanioleri F."/>
            <person name="de Daruvar A."/>
            <person name="Despons L."/>
            <person name="Fabre E."/>
            <person name="Fairhead C."/>
            <person name="Ferry-Dumazet H."/>
            <person name="Groppi A."/>
            <person name="Hantraye F."/>
            <person name="Hennequin C."/>
            <person name="Jauniaux N."/>
            <person name="Joyet P."/>
            <person name="Kachouri R."/>
            <person name="Kerrest A."/>
            <person name="Koszul R."/>
            <person name="Lemaire M."/>
            <person name="Lesur I."/>
            <person name="Ma L."/>
            <person name="Muller H."/>
            <person name="Nicaud J.M."/>
            <person name="Nikolski M."/>
            <person name="Oztas S."/>
            <person name="Ozier-Kalogeropoulos O."/>
            <person name="Pellenz S."/>
            <person name="Potier S."/>
            <person name="Richard G.F."/>
            <person name="Straub M.L."/>
            <person name="Suleau A."/>
            <person name="Swennene D."/>
            <person name="Tekaia F."/>
            <person name="Wesolowski-Louvel M."/>
            <person name="Westhof E."/>
            <person name="Wirth B."/>
            <person name="Zeniou-Meyer M."/>
            <person name="Zivanovic I."/>
            <person name="Bolotin-Fukuhara M."/>
            <person name="Thierry A."/>
            <person name="Bouchier C."/>
            <person name="Caudron B."/>
            <person name="Scarpelli C."/>
            <person name="Gaillardin C."/>
            <person name="Weissenbach J."/>
            <person name="Wincker P."/>
            <person name="Souciet J.L."/>
        </authorList>
    </citation>
    <scope>NUCLEOTIDE SEQUENCE [LARGE SCALE GENOMIC DNA]</scope>
    <source>
        <strain evidence="3">ATCC 2001 / BCRC 20586 / JCM 3761 / NBRC 0622 / NRRL Y-65 / CBS 138</strain>
    </source>
</reference>
<dbReference type="EMBL" id="CR380951">
    <property type="protein sequence ID" value="CAG58705.1"/>
    <property type="molecule type" value="Genomic_DNA"/>
</dbReference>
<accession>Q6FVF8</accession>
<sequence length="66" mass="7511">MFDEVGIIAVIEVTMTSTPIANYPITQLPNYTNSIVKEIGVLFILKMDEVALTQTLKCFNFWRSQL</sequence>
<evidence type="ECO:0000313" key="3">
    <source>
        <dbReference type="Proteomes" id="UP000002428"/>
    </source>
</evidence>
<dbReference type="VEuPathDB" id="FungiDB:CAGL0E02211g"/>